<feature type="transmembrane region" description="Helical" evidence="5">
    <location>
        <begin position="410"/>
        <end position="431"/>
    </location>
</feature>
<evidence type="ECO:0000313" key="8">
    <source>
        <dbReference type="EMBL" id="PMS29266.1"/>
    </source>
</evidence>
<dbReference type="PROSITE" id="PS00217">
    <property type="entry name" value="SUGAR_TRANSPORT_2"/>
    <property type="match status" value="1"/>
</dbReference>
<feature type="transmembrane region" description="Helical" evidence="5">
    <location>
        <begin position="178"/>
        <end position="200"/>
    </location>
</feature>
<proteinExistence type="predicted"/>
<dbReference type="SUPFAM" id="SSF103473">
    <property type="entry name" value="MFS general substrate transporter"/>
    <property type="match status" value="1"/>
</dbReference>
<feature type="transmembrane region" description="Helical" evidence="5">
    <location>
        <begin position="92"/>
        <end position="109"/>
    </location>
</feature>
<gene>
    <name evidence="7" type="primary">mhbT_1</name>
    <name evidence="8" type="ORF">C0Z16_19020</name>
    <name evidence="7" type="ORF">LMG27174_04093</name>
</gene>
<dbReference type="Proteomes" id="UP000235659">
    <property type="component" value="Unassembled WGS sequence"/>
</dbReference>
<dbReference type="GO" id="GO:0005886">
    <property type="term" value="C:plasma membrane"/>
    <property type="evidence" value="ECO:0007669"/>
    <property type="project" value="TreeGrafter"/>
</dbReference>
<dbReference type="InterPro" id="IPR005829">
    <property type="entry name" value="Sugar_transporter_CS"/>
</dbReference>
<dbReference type="EMBL" id="PNXY01000013">
    <property type="protein sequence ID" value="PMS29266.1"/>
    <property type="molecule type" value="Genomic_DNA"/>
</dbReference>
<evidence type="ECO:0000256" key="4">
    <source>
        <dbReference type="ARBA" id="ARBA00023136"/>
    </source>
</evidence>
<dbReference type="Proteomes" id="UP000494205">
    <property type="component" value="Unassembled WGS sequence"/>
</dbReference>
<reference evidence="7 10" key="2">
    <citation type="submission" date="2020-04" db="EMBL/GenBank/DDBJ databases">
        <authorList>
            <person name="De Canck E."/>
        </authorList>
    </citation>
    <scope>NUCLEOTIDE SEQUENCE [LARGE SCALE GENOMIC DNA]</scope>
    <source>
        <strain evidence="7 10">LMG 27174</strain>
    </source>
</reference>
<dbReference type="EMBL" id="CADIJZ010000015">
    <property type="protein sequence ID" value="CAB3708611.1"/>
    <property type="molecule type" value="Genomic_DNA"/>
</dbReference>
<keyword evidence="9" id="KW-1185">Reference proteome</keyword>
<feature type="transmembrane region" description="Helical" evidence="5">
    <location>
        <begin position="381"/>
        <end position="404"/>
    </location>
</feature>
<feature type="transmembrane region" description="Helical" evidence="5">
    <location>
        <begin position="115"/>
        <end position="137"/>
    </location>
</feature>
<dbReference type="PANTHER" id="PTHR23508:SF10">
    <property type="entry name" value="CARBOXYLIC ACID TRANSPORTER PROTEIN HOMOLOG"/>
    <property type="match status" value="1"/>
</dbReference>
<feature type="transmembrane region" description="Helical" evidence="5">
    <location>
        <begin position="258"/>
        <end position="277"/>
    </location>
</feature>
<name>A0A2N7WIG9_9BURK</name>
<protein>
    <submittedName>
        <fullName evidence="7">3-hydroxybenzoate transporter MhbT</fullName>
    </submittedName>
    <submittedName>
        <fullName evidence="8">Aromatic acid/H+ symport family MFS transporter</fullName>
    </submittedName>
</protein>
<dbReference type="PANTHER" id="PTHR23508">
    <property type="entry name" value="CARBOXYLIC ACID TRANSPORTER PROTEIN HOMOLOG"/>
    <property type="match status" value="1"/>
</dbReference>
<evidence type="ECO:0000256" key="5">
    <source>
        <dbReference type="SAM" id="Phobius"/>
    </source>
</evidence>
<feature type="transmembrane region" description="Helical" evidence="5">
    <location>
        <begin position="149"/>
        <end position="172"/>
    </location>
</feature>
<feature type="transmembrane region" description="Helical" evidence="5">
    <location>
        <begin position="345"/>
        <end position="369"/>
    </location>
</feature>
<organism evidence="7 10">
    <name type="scientific">Paraburkholderia rhynchosiae</name>
    <dbReference type="NCBI Taxonomy" id="487049"/>
    <lineage>
        <taxon>Bacteria</taxon>
        <taxon>Pseudomonadati</taxon>
        <taxon>Pseudomonadota</taxon>
        <taxon>Betaproteobacteria</taxon>
        <taxon>Burkholderiales</taxon>
        <taxon>Burkholderiaceae</taxon>
        <taxon>Paraburkholderia</taxon>
    </lineage>
</organism>
<dbReference type="InterPro" id="IPR011701">
    <property type="entry name" value="MFS"/>
</dbReference>
<keyword evidence="4 5" id="KW-0472">Membrane</keyword>
<accession>A0A2N7WIG9</accession>
<evidence type="ECO:0000313" key="7">
    <source>
        <dbReference type="EMBL" id="CAB3708611.1"/>
    </source>
</evidence>
<dbReference type="PROSITE" id="PS50850">
    <property type="entry name" value="MFS"/>
    <property type="match status" value="1"/>
</dbReference>
<feature type="transmembrane region" description="Helical" evidence="5">
    <location>
        <begin position="26"/>
        <end position="51"/>
    </location>
</feature>
<feature type="transmembrane region" description="Helical" evidence="5">
    <location>
        <begin position="319"/>
        <end position="339"/>
    </location>
</feature>
<evidence type="ECO:0000256" key="1">
    <source>
        <dbReference type="ARBA" id="ARBA00004141"/>
    </source>
</evidence>
<keyword evidence="3 5" id="KW-1133">Transmembrane helix</keyword>
<dbReference type="Gene3D" id="1.20.1250.20">
    <property type="entry name" value="MFS general substrate transporter like domains"/>
    <property type="match status" value="1"/>
</dbReference>
<dbReference type="InterPro" id="IPR036259">
    <property type="entry name" value="MFS_trans_sf"/>
</dbReference>
<feature type="transmembrane region" description="Helical" evidence="5">
    <location>
        <begin position="289"/>
        <end position="312"/>
    </location>
</feature>
<dbReference type="AlphaFoldDB" id="A0A2N7WIG9"/>
<comment type="subcellular location">
    <subcellularLocation>
        <location evidence="1">Membrane</location>
        <topology evidence="1">Multi-pass membrane protein</topology>
    </subcellularLocation>
</comment>
<evidence type="ECO:0000256" key="3">
    <source>
        <dbReference type="ARBA" id="ARBA00022989"/>
    </source>
</evidence>
<keyword evidence="2 5" id="KW-0812">Transmembrane</keyword>
<reference evidence="8 9" key="1">
    <citation type="submission" date="2018-01" db="EMBL/GenBank/DDBJ databases">
        <title>Whole genome analyses suggest that Burkholderia sensu lato contains two further novel genera in the rhizoxinica-symbiotica group Mycetohabitans gen. nov., and Trinickia gen. nov.: implications for the evolution of diazotrophy and nodulation in the Burkholderiaceae.</title>
        <authorList>
            <person name="Estrada-de los Santos P."/>
            <person name="Palmer M."/>
            <person name="Chavez-Ramirez B."/>
            <person name="Beukes C."/>
            <person name="Steenkamp E.T."/>
            <person name="Hirsch A.M."/>
            <person name="Manyaka P."/>
            <person name="Maluk M."/>
            <person name="Lafos M."/>
            <person name="Crook M."/>
            <person name="Gross E."/>
            <person name="Simon M.F."/>
            <person name="Bueno dos Reis Junior F."/>
            <person name="Poole P.S."/>
            <person name="Venter S.N."/>
            <person name="James E.K."/>
        </authorList>
    </citation>
    <scope>NUCLEOTIDE SEQUENCE [LARGE SCALE GENOMIC DNA]</scope>
    <source>
        <strain evidence="8 9">WSM 3937</strain>
    </source>
</reference>
<evidence type="ECO:0000256" key="2">
    <source>
        <dbReference type="ARBA" id="ARBA00022692"/>
    </source>
</evidence>
<dbReference type="OrthoDB" id="7066727at2"/>
<evidence type="ECO:0000313" key="10">
    <source>
        <dbReference type="Proteomes" id="UP000494205"/>
    </source>
</evidence>
<feature type="transmembrane region" description="Helical" evidence="5">
    <location>
        <begin position="57"/>
        <end position="80"/>
    </location>
</feature>
<dbReference type="RefSeq" id="WP_102633676.1">
    <property type="nucleotide sequence ID" value="NZ_CADIJZ010000015.1"/>
</dbReference>
<sequence length="445" mass="46270">MNSPSPVIDVRGWLDAQPFSSFQWRVVLLCFCIVAVDGFDTACVGFIAPALMREWHIGASVLGTLFGAGLGGLMVGALLFGPLADRIGRKKTLVATVAFFGVASLAAAWSPGVGALIALRFITGLGLGGAMPNAIALTSEYCPERRKSFLTTVMFCGFTLGSGLGGVVAAQLMPDHGWRSVLLFGGVLPLVLVPIMVILLPESVRFMVAKDYPSSKIGALLKRIAPLPVDGNTRFILQEIKAEGSPLRQLFAPGFRTGTLLLWSVFFMSLLIVYLLTNWLPTLIHHAGLSLAVASRIGVVYQIGGTVGALVIGRLMDRFAPTAVLGFAYATGALFLALTGIAQGALLAVAVAGVGFCISGSQIGANAFAARYYPTASRVTGISWALGIGRLGSVCGALFGGVLLGADIGFSVLFLIVAVPAAIASAAIYACGVHTARHRTLSAVA</sequence>
<dbReference type="CDD" id="cd17365">
    <property type="entry name" value="MFS_PcaK_like"/>
    <property type="match status" value="1"/>
</dbReference>
<dbReference type="GO" id="GO:0046943">
    <property type="term" value="F:carboxylic acid transmembrane transporter activity"/>
    <property type="evidence" value="ECO:0007669"/>
    <property type="project" value="TreeGrafter"/>
</dbReference>
<dbReference type="Pfam" id="PF07690">
    <property type="entry name" value="MFS_1"/>
    <property type="match status" value="1"/>
</dbReference>
<feature type="domain" description="Major facilitator superfamily (MFS) profile" evidence="6">
    <location>
        <begin position="26"/>
        <end position="436"/>
    </location>
</feature>
<dbReference type="InterPro" id="IPR020846">
    <property type="entry name" value="MFS_dom"/>
</dbReference>
<evidence type="ECO:0000313" key="9">
    <source>
        <dbReference type="Proteomes" id="UP000235659"/>
    </source>
</evidence>
<evidence type="ECO:0000259" key="6">
    <source>
        <dbReference type="PROSITE" id="PS50850"/>
    </source>
</evidence>